<gene>
    <name evidence="3" type="ORF">SeLEV6574_g01790</name>
    <name evidence="2" type="ORF">SeMB42_g05510</name>
</gene>
<dbReference type="PANTHER" id="PTHR21178:SF8">
    <property type="entry name" value="CILIA- AND FLAGELLA-ASSOCIATED PROTEIN 61"/>
    <property type="match status" value="1"/>
</dbReference>
<accession>A0A507DC32</accession>
<evidence type="ECO:0000313" key="4">
    <source>
        <dbReference type="Proteomes" id="UP000317494"/>
    </source>
</evidence>
<proteinExistence type="predicted"/>
<protein>
    <recommendedName>
        <fullName evidence="6">Secreted protein</fullName>
    </recommendedName>
</protein>
<dbReference type="VEuPathDB" id="FungiDB:SeMB42_g05510"/>
<dbReference type="AlphaFoldDB" id="A0A507DC32"/>
<comment type="caution">
    <text evidence="3">The sequence shown here is derived from an EMBL/GenBank/DDBJ whole genome shotgun (WGS) entry which is preliminary data.</text>
</comment>
<dbReference type="PANTHER" id="PTHR21178">
    <property type="entry name" value="CILIA- AND FLAGELLA-ASSOCIATED PROTEIN 61"/>
    <property type="match status" value="1"/>
</dbReference>
<evidence type="ECO:0008006" key="6">
    <source>
        <dbReference type="Google" id="ProtNLM"/>
    </source>
</evidence>
<keyword evidence="4" id="KW-1185">Reference proteome</keyword>
<organism evidence="3 5">
    <name type="scientific">Synchytrium endobioticum</name>
    <dbReference type="NCBI Taxonomy" id="286115"/>
    <lineage>
        <taxon>Eukaryota</taxon>
        <taxon>Fungi</taxon>
        <taxon>Fungi incertae sedis</taxon>
        <taxon>Chytridiomycota</taxon>
        <taxon>Chytridiomycota incertae sedis</taxon>
        <taxon>Chytridiomycetes</taxon>
        <taxon>Synchytriales</taxon>
        <taxon>Synchytriaceae</taxon>
        <taxon>Synchytrium</taxon>
    </lineage>
</organism>
<sequence length="90" mass="10093">MRCVGVCFNILKSTSVFCISIFALAHSASQYCIDILKHTFATYGDCEYAVLVVPPKANGFQLLSYFERIPTRLYSDADFCLYVTSRAGLF</sequence>
<evidence type="ECO:0000256" key="1">
    <source>
        <dbReference type="SAM" id="SignalP"/>
    </source>
</evidence>
<feature type="chain" id="PRO_5036131042" description="Secreted protein" evidence="1">
    <location>
        <begin position="31"/>
        <end position="90"/>
    </location>
</feature>
<dbReference type="InterPro" id="IPR038884">
    <property type="entry name" value="CFAP61"/>
</dbReference>
<dbReference type="EMBL" id="QEAM01000044">
    <property type="protein sequence ID" value="TPX48865.1"/>
    <property type="molecule type" value="Genomic_DNA"/>
</dbReference>
<evidence type="ECO:0000313" key="3">
    <source>
        <dbReference type="EMBL" id="TPX48865.1"/>
    </source>
</evidence>
<dbReference type="Proteomes" id="UP000317494">
    <property type="component" value="Unassembled WGS sequence"/>
</dbReference>
<reference evidence="4 5" key="1">
    <citation type="journal article" date="2019" name="Sci. Rep.">
        <title>Comparative genomics of chytrid fungi reveal insights into the obligate biotrophic and pathogenic lifestyle of Synchytrium endobioticum.</title>
        <authorList>
            <person name="van de Vossenberg B.T.L.H."/>
            <person name="Warris S."/>
            <person name="Nguyen H.D.T."/>
            <person name="van Gent-Pelzer M.P.E."/>
            <person name="Joly D.L."/>
            <person name="van de Geest H.C."/>
            <person name="Bonants P.J.M."/>
            <person name="Smith D.S."/>
            <person name="Levesque C.A."/>
            <person name="van der Lee T.A.J."/>
        </authorList>
    </citation>
    <scope>NUCLEOTIDE SEQUENCE [LARGE SCALE GENOMIC DNA]</scope>
    <source>
        <strain evidence="3 5">LEV6574</strain>
        <strain evidence="2 4">MB42</strain>
    </source>
</reference>
<dbReference type="Proteomes" id="UP000320475">
    <property type="component" value="Unassembled WGS sequence"/>
</dbReference>
<dbReference type="EMBL" id="QEAN01000265">
    <property type="protein sequence ID" value="TPX41585.1"/>
    <property type="molecule type" value="Genomic_DNA"/>
</dbReference>
<keyword evidence="1" id="KW-0732">Signal</keyword>
<dbReference type="OrthoDB" id="382863at2759"/>
<feature type="signal peptide" evidence="1">
    <location>
        <begin position="1"/>
        <end position="30"/>
    </location>
</feature>
<evidence type="ECO:0000313" key="5">
    <source>
        <dbReference type="Proteomes" id="UP000320475"/>
    </source>
</evidence>
<name>A0A507DC32_9FUNG</name>
<evidence type="ECO:0000313" key="2">
    <source>
        <dbReference type="EMBL" id="TPX41585.1"/>
    </source>
</evidence>